<evidence type="ECO:0000256" key="1">
    <source>
        <dbReference type="SAM" id="Phobius"/>
    </source>
</evidence>
<evidence type="ECO:0000313" key="3">
    <source>
        <dbReference type="Proteomes" id="UP001201262"/>
    </source>
</evidence>
<sequence>MLALLTISVFQPHAVYLHAIQMMWFKNLNVPKTFGFLKNQHEESLIVELIGFGTVGLGYKVPNYHVLPVSQSGKIYVLAFDYCSLSARGPILDALTVVDWTMKVAVTFANTVIVMLFVNLIGITLILLLSEKFFMLFNYLRRFILDKWLSKDRIVYKEDRLTIISVQDDYNISCYSMKVVFWYAVNALIPLGISYEEFEEMKLDLKVDLGAAGSLEEILETGLHDVVMSSPVVTMAVMRIFEVADLSFTC</sequence>
<reference evidence="2" key="1">
    <citation type="submission" date="2021-12" db="EMBL/GenBank/DDBJ databases">
        <title>Convergent genome expansion in fungi linked to evolution of root-endophyte symbiosis.</title>
        <authorList>
            <consortium name="DOE Joint Genome Institute"/>
            <person name="Ke Y.-H."/>
            <person name="Bonito G."/>
            <person name="Liao H.-L."/>
            <person name="Looney B."/>
            <person name="Rojas-Flechas A."/>
            <person name="Nash J."/>
            <person name="Hameed K."/>
            <person name="Schadt C."/>
            <person name="Martin F."/>
            <person name="Crous P.W."/>
            <person name="Miettinen O."/>
            <person name="Magnuson J.K."/>
            <person name="Labbe J."/>
            <person name="Jacobson D."/>
            <person name="Doktycz M.J."/>
            <person name="Veneault-Fourrey C."/>
            <person name="Kuo A."/>
            <person name="Mondo S."/>
            <person name="Calhoun S."/>
            <person name="Riley R."/>
            <person name="Ohm R."/>
            <person name="LaButti K."/>
            <person name="Andreopoulos B."/>
            <person name="Pangilinan J."/>
            <person name="Nolan M."/>
            <person name="Tritt A."/>
            <person name="Clum A."/>
            <person name="Lipzen A."/>
            <person name="Daum C."/>
            <person name="Barry K."/>
            <person name="Grigoriev I.V."/>
            <person name="Vilgalys R."/>
        </authorList>
    </citation>
    <scope>NUCLEOTIDE SEQUENCE</scope>
    <source>
        <strain evidence="2">PMI_201</strain>
    </source>
</reference>
<keyword evidence="1" id="KW-1133">Transmembrane helix</keyword>
<keyword evidence="1" id="KW-0812">Transmembrane</keyword>
<dbReference type="RefSeq" id="XP_046078207.1">
    <property type="nucleotide sequence ID" value="XM_046219253.1"/>
</dbReference>
<dbReference type="GeneID" id="70249540"/>
<organism evidence="2 3">
    <name type="scientific">Talaromyces proteolyticus</name>
    <dbReference type="NCBI Taxonomy" id="1131652"/>
    <lineage>
        <taxon>Eukaryota</taxon>
        <taxon>Fungi</taxon>
        <taxon>Dikarya</taxon>
        <taxon>Ascomycota</taxon>
        <taxon>Pezizomycotina</taxon>
        <taxon>Eurotiomycetes</taxon>
        <taxon>Eurotiomycetidae</taxon>
        <taxon>Eurotiales</taxon>
        <taxon>Trichocomaceae</taxon>
        <taxon>Talaromyces</taxon>
        <taxon>Talaromyces sect. Bacilispori</taxon>
    </lineage>
</organism>
<dbReference type="AlphaFoldDB" id="A0AAD4L5Q5"/>
<dbReference type="EMBL" id="JAJTJA010000001">
    <property type="protein sequence ID" value="KAH8705586.1"/>
    <property type="molecule type" value="Genomic_DNA"/>
</dbReference>
<comment type="caution">
    <text evidence="2">The sequence shown here is derived from an EMBL/GenBank/DDBJ whole genome shotgun (WGS) entry which is preliminary data.</text>
</comment>
<feature type="transmembrane region" description="Helical" evidence="1">
    <location>
        <begin position="108"/>
        <end position="129"/>
    </location>
</feature>
<keyword evidence="3" id="KW-1185">Reference proteome</keyword>
<keyword evidence="1" id="KW-0472">Membrane</keyword>
<dbReference type="Proteomes" id="UP001201262">
    <property type="component" value="Unassembled WGS sequence"/>
</dbReference>
<proteinExistence type="predicted"/>
<name>A0AAD4L5Q5_9EURO</name>
<protein>
    <submittedName>
        <fullName evidence="2">Uncharacterized protein</fullName>
    </submittedName>
</protein>
<gene>
    <name evidence="2" type="ORF">BGW36DRAFT_413474</name>
</gene>
<accession>A0AAD4L5Q5</accession>
<evidence type="ECO:0000313" key="2">
    <source>
        <dbReference type="EMBL" id="KAH8705586.1"/>
    </source>
</evidence>